<name>A0A8H5B779_9AGAR</name>
<dbReference type="InterPro" id="IPR015590">
    <property type="entry name" value="Aldehyde_DH_dom"/>
</dbReference>
<comment type="similarity">
    <text evidence="1">Belongs to the aldehyde dehydrogenase family.</text>
</comment>
<evidence type="ECO:0000256" key="2">
    <source>
        <dbReference type="ARBA" id="ARBA00023002"/>
    </source>
</evidence>
<dbReference type="GO" id="GO:0004029">
    <property type="term" value="F:aldehyde dehydrogenase (NAD+) activity"/>
    <property type="evidence" value="ECO:0007669"/>
    <property type="project" value="TreeGrafter"/>
</dbReference>
<evidence type="ECO:0000313" key="5">
    <source>
        <dbReference type="Proteomes" id="UP000541558"/>
    </source>
</evidence>
<dbReference type="PANTHER" id="PTHR43570">
    <property type="entry name" value="ALDEHYDE DEHYDROGENASE"/>
    <property type="match status" value="1"/>
</dbReference>
<reference evidence="4 5" key="1">
    <citation type="journal article" date="2020" name="ISME J.">
        <title>Uncovering the hidden diversity of litter-decomposition mechanisms in mushroom-forming fungi.</title>
        <authorList>
            <person name="Floudas D."/>
            <person name="Bentzer J."/>
            <person name="Ahren D."/>
            <person name="Johansson T."/>
            <person name="Persson P."/>
            <person name="Tunlid A."/>
        </authorList>
    </citation>
    <scope>NUCLEOTIDE SEQUENCE [LARGE SCALE GENOMIC DNA]</scope>
    <source>
        <strain evidence="4 5">CBS 175.51</strain>
    </source>
</reference>
<dbReference type="EMBL" id="JAACJK010000193">
    <property type="protein sequence ID" value="KAF5317871.1"/>
    <property type="molecule type" value="Genomic_DNA"/>
</dbReference>
<dbReference type="OrthoDB" id="440325at2759"/>
<dbReference type="InterPro" id="IPR016162">
    <property type="entry name" value="Ald_DH_N"/>
</dbReference>
<organism evidence="4 5">
    <name type="scientific">Ephemerocybe angulata</name>
    <dbReference type="NCBI Taxonomy" id="980116"/>
    <lineage>
        <taxon>Eukaryota</taxon>
        <taxon>Fungi</taxon>
        <taxon>Dikarya</taxon>
        <taxon>Basidiomycota</taxon>
        <taxon>Agaricomycotina</taxon>
        <taxon>Agaricomycetes</taxon>
        <taxon>Agaricomycetidae</taxon>
        <taxon>Agaricales</taxon>
        <taxon>Agaricineae</taxon>
        <taxon>Psathyrellaceae</taxon>
        <taxon>Ephemerocybe</taxon>
    </lineage>
</organism>
<accession>A0A8H5B779</accession>
<dbReference type="GO" id="GO:0005737">
    <property type="term" value="C:cytoplasm"/>
    <property type="evidence" value="ECO:0007669"/>
    <property type="project" value="TreeGrafter"/>
</dbReference>
<dbReference type="GO" id="GO:0006081">
    <property type="term" value="P:aldehyde metabolic process"/>
    <property type="evidence" value="ECO:0007669"/>
    <property type="project" value="InterPro"/>
</dbReference>
<evidence type="ECO:0000259" key="3">
    <source>
        <dbReference type="Pfam" id="PF00171"/>
    </source>
</evidence>
<protein>
    <recommendedName>
        <fullName evidence="3">Aldehyde dehydrogenase domain-containing protein</fullName>
    </recommendedName>
</protein>
<sequence length="213" mass="23407">MHSIRPLPEIDKTHASFTTTFLFSLSHTSSPTKSKTDALCHALWLDECKPRQEVVTAEIGVIGRALRGAEELESWEAWKARVEKKAKGVVLIISPWSYPIILTFQALCGAIAAGCCAHKTLRSLTDILQASRRTHTERNTSILLRIASHWAVFRRSRRSSSSNGPTRSAAAAKHLTPMTLELGGNIPVIIDGRDLGGVICLWVGLGFELGWLL</sequence>
<dbReference type="Gene3D" id="3.40.605.10">
    <property type="entry name" value="Aldehyde Dehydrogenase, Chain A, domain 1"/>
    <property type="match status" value="1"/>
</dbReference>
<keyword evidence="5" id="KW-1185">Reference proteome</keyword>
<dbReference type="InterPro" id="IPR012394">
    <property type="entry name" value="Aldehyde_DH_NAD(P)"/>
</dbReference>
<dbReference type="PANTHER" id="PTHR43570:SF16">
    <property type="entry name" value="ALDEHYDE DEHYDROGENASE TYPE III, ISOFORM Q"/>
    <property type="match status" value="1"/>
</dbReference>
<dbReference type="SUPFAM" id="SSF53720">
    <property type="entry name" value="ALDH-like"/>
    <property type="match status" value="1"/>
</dbReference>
<dbReference type="AlphaFoldDB" id="A0A8H5B779"/>
<comment type="caution">
    <text evidence="4">The sequence shown here is derived from an EMBL/GenBank/DDBJ whole genome shotgun (WGS) entry which is preliminary data.</text>
</comment>
<feature type="domain" description="Aldehyde dehydrogenase" evidence="3">
    <location>
        <begin position="66"/>
        <end position="116"/>
    </location>
</feature>
<gene>
    <name evidence="4" type="ORF">D9611_015137</name>
</gene>
<dbReference type="Pfam" id="PF00171">
    <property type="entry name" value="Aldedh"/>
    <property type="match status" value="1"/>
</dbReference>
<evidence type="ECO:0000256" key="1">
    <source>
        <dbReference type="ARBA" id="ARBA00009986"/>
    </source>
</evidence>
<keyword evidence="2" id="KW-0560">Oxidoreductase</keyword>
<dbReference type="InterPro" id="IPR016161">
    <property type="entry name" value="Ald_DH/histidinol_DH"/>
</dbReference>
<dbReference type="Proteomes" id="UP000541558">
    <property type="component" value="Unassembled WGS sequence"/>
</dbReference>
<proteinExistence type="inferred from homology"/>
<evidence type="ECO:0000313" key="4">
    <source>
        <dbReference type="EMBL" id="KAF5317871.1"/>
    </source>
</evidence>